<organism evidence="9 10">
    <name type="scientific">Drosophila albomicans</name>
    <name type="common">Fruit fly</name>
    <dbReference type="NCBI Taxonomy" id="7291"/>
    <lineage>
        <taxon>Eukaryota</taxon>
        <taxon>Metazoa</taxon>
        <taxon>Ecdysozoa</taxon>
        <taxon>Arthropoda</taxon>
        <taxon>Hexapoda</taxon>
        <taxon>Insecta</taxon>
        <taxon>Pterygota</taxon>
        <taxon>Neoptera</taxon>
        <taxon>Endopterygota</taxon>
        <taxon>Diptera</taxon>
        <taxon>Brachycera</taxon>
        <taxon>Muscomorpha</taxon>
        <taxon>Ephydroidea</taxon>
        <taxon>Drosophilidae</taxon>
        <taxon>Drosophila</taxon>
    </lineage>
</organism>
<dbReference type="Gene3D" id="4.10.410.10">
    <property type="entry name" value="Pancreatic trypsin inhibitor Kunitz domain"/>
    <property type="match status" value="1"/>
</dbReference>
<name>A0A9C6T417_DROAB</name>
<evidence type="ECO:0000256" key="7">
    <source>
        <dbReference type="SAM" id="SignalP"/>
    </source>
</evidence>
<dbReference type="SUPFAM" id="SSF57362">
    <property type="entry name" value="BPTI-like"/>
    <property type="match status" value="1"/>
</dbReference>
<keyword evidence="9" id="KW-1185">Reference proteome</keyword>
<dbReference type="PANTHER" id="PTHR10083">
    <property type="entry name" value="KUNITZ-TYPE PROTEASE INHIBITOR-RELATED"/>
    <property type="match status" value="1"/>
</dbReference>
<evidence type="ECO:0000256" key="5">
    <source>
        <dbReference type="ARBA" id="ARBA00023157"/>
    </source>
</evidence>
<dbReference type="InterPro" id="IPR050098">
    <property type="entry name" value="TFPI/VKTCI-like"/>
</dbReference>
<feature type="region of interest" description="Disordered" evidence="6">
    <location>
        <begin position="92"/>
        <end position="121"/>
    </location>
</feature>
<feature type="signal peptide" evidence="7">
    <location>
        <begin position="1"/>
        <end position="19"/>
    </location>
</feature>
<dbReference type="PANTHER" id="PTHR10083:SF217">
    <property type="entry name" value="BOOPHILIN-H2"/>
    <property type="match status" value="1"/>
</dbReference>
<keyword evidence="5" id="KW-1015">Disulfide bond</keyword>
<reference evidence="10" key="1">
    <citation type="submission" date="2025-08" db="UniProtKB">
        <authorList>
            <consortium name="RefSeq"/>
        </authorList>
    </citation>
    <scope>IDENTIFICATION</scope>
    <source>
        <strain evidence="10">15112-1751.03</strain>
        <tissue evidence="10">Whole Adult</tissue>
    </source>
</reference>
<keyword evidence="7" id="KW-0732">Signal</keyword>
<dbReference type="OrthoDB" id="4473401at2759"/>
<keyword evidence="2" id="KW-0964">Secreted</keyword>
<dbReference type="PROSITE" id="PS50279">
    <property type="entry name" value="BPTI_KUNITZ_2"/>
    <property type="match status" value="1"/>
</dbReference>
<feature type="domain" description="BPTI/Kunitz inhibitor" evidence="8">
    <location>
        <begin position="33"/>
        <end position="90"/>
    </location>
</feature>
<dbReference type="RefSeq" id="XP_051861066.1">
    <property type="nucleotide sequence ID" value="XM_052005106.1"/>
</dbReference>
<evidence type="ECO:0000256" key="1">
    <source>
        <dbReference type="ARBA" id="ARBA00004613"/>
    </source>
</evidence>
<evidence type="ECO:0000256" key="6">
    <source>
        <dbReference type="SAM" id="MobiDB-lite"/>
    </source>
</evidence>
<evidence type="ECO:0000256" key="2">
    <source>
        <dbReference type="ARBA" id="ARBA00022525"/>
    </source>
</evidence>
<evidence type="ECO:0000256" key="4">
    <source>
        <dbReference type="ARBA" id="ARBA00022900"/>
    </source>
</evidence>
<dbReference type="SMART" id="SM00131">
    <property type="entry name" value="KU"/>
    <property type="match status" value="1"/>
</dbReference>
<sequence>MKLILLFACFALLVVYNEAQRCRGRVARDERNCLGGRDSGTRRGDNCHRNSNDEMWYFSRRTRSCRRMSYRGCGGNKNRYCSLESCERKCVRPRPVDPITPQPNNPTTAAPADPTPAPAAD</sequence>
<evidence type="ECO:0000313" key="10">
    <source>
        <dbReference type="RefSeq" id="XP_051861066.1"/>
    </source>
</evidence>
<dbReference type="InterPro" id="IPR002223">
    <property type="entry name" value="Kunitz_BPTI"/>
</dbReference>
<keyword evidence="4" id="KW-0722">Serine protease inhibitor</keyword>
<dbReference type="Pfam" id="PF00014">
    <property type="entry name" value="Kunitz_BPTI"/>
    <property type="match status" value="1"/>
</dbReference>
<dbReference type="CDD" id="cd00109">
    <property type="entry name" value="Kunitz-type"/>
    <property type="match status" value="1"/>
</dbReference>
<evidence type="ECO:0000256" key="3">
    <source>
        <dbReference type="ARBA" id="ARBA00022690"/>
    </source>
</evidence>
<comment type="subcellular location">
    <subcellularLocation>
        <location evidence="1">Secreted</location>
    </subcellularLocation>
</comment>
<accession>A0A9C6T417</accession>
<dbReference type="GO" id="GO:0005615">
    <property type="term" value="C:extracellular space"/>
    <property type="evidence" value="ECO:0007669"/>
    <property type="project" value="TreeGrafter"/>
</dbReference>
<gene>
    <name evidence="10" type="primary">LOC127565638</name>
</gene>
<dbReference type="InterPro" id="IPR036880">
    <property type="entry name" value="Kunitz_BPTI_sf"/>
</dbReference>
<protein>
    <submittedName>
        <fullName evidence="10">Tissue factor pathway inhibitor 2</fullName>
    </submittedName>
</protein>
<proteinExistence type="predicted"/>
<feature type="chain" id="PRO_5039481786" evidence="7">
    <location>
        <begin position="20"/>
        <end position="121"/>
    </location>
</feature>
<dbReference type="Proteomes" id="UP000515160">
    <property type="component" value="Chromosome 3"/>
</dbReference>
<dbReference type="GO" id="GO:0004867">
    <property type="term" value="F:serine-type endopeptidase inhibitor activity"/>
    <property type="evidence" value="ECO:0007669"/>
    <property type="project" value="UniProtKB-KW"/>
</dbReference>
<dbReference type="GeneID" id="127565638"/>
<evidence type="ECO:0000259" key="8">
    <source>
        <dbReference type="PROSITE" id="PS50279"/>
    </source>
</evidence>
<dbReference type="AlphaFoldDB" id="A0A9C6T417"/>
<keyword evidence="3" id="KW-0646">Protease inhibitor</keyword>
<evidence type="ECO:0000313" key="9">
    <source>
        <dbReference type="Proteomes" id="UP000515160"/>
    </source>
</evidence>